<dbReference type="EMBL" id="HG994594">
    <property type="protein sequence ID" value="CAF2859025.1"/>
    <property type="molecule type" value="Genomic_DNA"/>
</dbReference>
<sequence>MGNAGSESFMRVMNEIKPIEIFRWKTRIRTALTMEIVALILEMYPPSSILSCLTDNRLIWRDLNNLRKRLKSVILHHDIRKVPEDDDDFCLWSDFVIVVSIYMKPTPIPWISG</sequence>
<evidence type="ECO:0000313" key="2">
    <source>
        <dbReference type="Proteomes" id="UP000675881"/>
    </source>
</evidence>
<keyword evidence="2" id="KW-1185">Reference proteome</keyword>
<accession>A0A7R8H4G0</accession>
<protein>
    <submittedName>
        <fullName evidence="1">(salmon louse) hypothetical protein</fullName>
    </submittedName>
</protein>
<reference evidence="1" key="1">
    <citation type="submission" date="2021-02" db="EMBL/GenBank/DDBJ databases">
        <authorList>
            <person name="Bekaert M."/>
        </authorList>
    </citation>
    <scope>NUCLEOTIDE SEQUENCE</scope>
    <source>
        <strain evidence="1">IoA-00</strain>
    </source>
</reference>
<proteinExistence type="predicted"/>
<organism evidence="1 2">
    <name type="scientific">Lepeophtheirus salmonis</name>
    <name type="common">Salmon louse</name>
    <name type="synonym">Caligus salmonis</name>
    <dbReference type="NCBI Taxonomy" id="72036"/>
    <lineage>
        <taxon>Eukaryota</taxon>
        <taxon>Metazoa</taxon>
        <taxon>Ecdysozoa</taxon>
        <taxon>Arthropoda</taxon>
        <taxon>Crustacea</taxon>
        <taxon>Multicrustacea</taxon>
        <taxon>Hexanauplia</taxon>
        <taxon>Copepoda</taxon>
        <taxon>Siphonostomatoida</taxon>
        <taxon>Caligidae</taxon>
        <taxon>Lepeophtheirus</taxon>
    </lineage>
</organism>
<dbReference type="AlphaFoldDB" id="A0A7R8H4G0"/>
<gene>
    <name evidence="1" type="ORF">LSAA_5940</name>
</gene>
<name>A0A7R8H4G0_LEPSM</name>
<dbReference type="Proteomes" id="UP000675881">
    <property type="component" value="Chromosome 15"/>
</dbReference>
<evidence type="ECO:0000313" key="1">
    <source>
        <dbReference type="EMBL" id="CAF2859025.1"/>
    </source>
</evidence>